<organism evidence="1 2">
    <name type="scientific">Heliocybe sulcata</name>
    <dbReference type="NCBI Taxonomy" id="5364"/>
    <lineage>
        <taxon>Eukaryota</taxon>
        <taxon>Fungi</taxon>
        <taxon>Dikarya</taxon>
        <taxon>Basidiomycota</taxon>
        <taxon>Agaricomycotina</taxon>
        <taxon>Agaricomycetes</taxon>
        <taxon>Gloeophyllales</taxon>
        <taxon>Gloeophyllaceae</taxon>
        <taxon>Heliocybe</taxon>
    </lineage>
</organism>
<sequence>MAFPTQAAQRDTSAKDFDLMFTQHELEIRMDDIVAEAVRDRQSVAGASHIHLHGPQSEAHAPSGEVSGMEAGMWLCQQNRPCGIDAEVNTTVDCPIEEMGNRGMDAKSNNQLTDLSHPRWHYPVADGHCDISHTEGDQLGGFDAWEYDAARYIIANPQTSPATHTKGARHYARRRRPEWLGDLPWEDTEPLEDALWFPAHRLYIDGQVVPRKFSKHYFNVRFLIGGDVQQ</sequence>
<dbReference type="Proteomes" id="UP000305948">
    <property type="component" value="Unassembled WGS sequence"/>
</dbReference>
<evidence type="ECO:0000313" key="2">
    <source>
        <dbReference type="Proteomes" id="UP000305948"/>
    </source>
</evidence>
<evidence type="ECO:0000313" key="1">
    <source>
        <dbReference type="EMBL" id="TFK50993.1"/>
    </source>
</evidence>
<dbReference type="AlphaFoldDB" id="A0A5C3N1D3"/>
<keyword evidence="2" id="KW-1185">Reference proteome</keyword>
<protein>
    <submittedName>
        <fullName evidence="1">Uncharacterized protein</fullName>
    </submittedName>
</protein>
<name>A0A5C3N1D3_9AGAM</name>
<dbReference type="EMBL" id="ML213512">
    <property type="protein sequence ID" value="TFK50993.1"/>
    <property type="molecule type" value="Genomic_DNA"/>
</dbReference>
<accession>A0A5C3N1D3</accession>
<reference evidence="1 2" key="1">
    <citation type="journal article" date="2019" name="Nat. Ecol. Evol.">
        <title>Megaphylogeny resolves global patterns of mushroom evolution.</title>
        <authorList>
            <person name="Varga T."/>
            <person name="Krizsan K."/>
            <person name="Foldi C."/>
            <person name="Dima B."/>
            <person name="Sanchez-Garcia M."/>
            <person name="Sanchez-Ramirez S."/>
            <person name="Szollosi G.J."/>
            <person name="Szarkandi J.G."/>
            <person name="Papp V."/>
            <person name="Albert L."/>
            <person name="Andreopoulos W."/>
            <person name="Angelini C."/>
            <person name="Antonin V."/>
            <person name="Barry K.W."/>
            <person name="Bougher N.L."/>
            <person name="Buchanan P."/>
            <person name="Buyck B."/>
            <person name="Bense V."/>
            <person name="Catcheside P."/>
            <person name="Chovatia M."/>
            <person name="Cooper J."/>
            <person name="Damon W."/>
            <person name="Desjardin D."/>
            <person name="Finy P."/>
            <person name="Geml J."/>
            <person name="Haridas S."/>
            <person name="Hughes K."/>
            <person name="Justo A."/>
            <person name="Karasinski D."/>
            <person name="Kautmanova I."/>
            <person name="Kiss B."/>
            <person name="Kocsube S."/>
            <person name="Kotiranta H."/>
            <person name="LaButti K.M."/>
            <person name="Lechner B.E."/>
            <person name="Liimatainen K."/>
            <person name="Lipzen A."/>
            <person name="Lukacs Z."/>
            <person name="Mihaltcheva S."/>
            <person name="Morgado L.N."/>
            <person name="Niskanen T."/>
            <person name="Noordeloos M.E."/>
            <person name="Ohm R.A."/>
            <person name="Ortiz-Santana B."/>
            <person name="Ovrebo C."/>
            <person name="Racz N."/>
            <person name="Riley R."/>
            <person name="Savchenko A."/>
            <person name="Shiryaev A."/>
            <person name="Soop K."/>
            <person name="Spirin V."/>
            <person name="Szebenyi C."/>
            <person name="Tomsovsky M."/>
            <person name="Tulloss R.E."/>
            <person name="Uehling J."/>
            <person name="Grigoriev I.V."/>
            <person name="Vagvolgyi C."/>
            <person name="Papp T."/>
            <person name="Martin F.M."/>
            <person name="Miettinen O."/>
            <person name="Hibbett D.S."/>
            <person name="Nagy L.G."/>
        </authorList>
    </citation>
    <scope>NUCLEOTIDE SEQUENCE [LARGE SCALE GENOMIC DNA]</scope>
    <source>
        <strain evidence="1 2">OMC1185</strain>
    </source>
</reference>
<gene>
    <name evidence="1" type="ORF">OE88DRAFT_1735716</name>
</gene>
<proteinExistence type="predicted"/>